<evidence type="ECO:0000313" key="4">
    <source>
        <dbReference type="EMBL" id="KAK1746114.1"/>
    </source>
</evidence>
<keyword evidence="1" id="KW-0343">GTPase activation</keyword>
<dbReference type="GO" id="GO:0005634">
    <property type="term" value="C:nucleus"/>
    <property type="evidence" value="ECO:0007669"/>
    <property type="project" value="TreeGrafter"/>
</dbReference>
<dbReference type="EMBL" id="JATAAI010000004">
    <property type="protein sequence ID" value="KAK1746114.1"/>
    <property type="molecule type" value="Genomic_DNA"/>
</dbReference>
<reference evidence="4" key="1">
    <citation type="submission" date="2023-06" db="EMBL/GenBank/DDBJ databases">
        <title>Survivors Of The Sea: Transcriptome response of Skeletonema marinoi to long-term dormancy.</title>
        <authorList>
            <person name="Pinder M.I.M."/>
            <person name="Kourtchenko O."/>
            <person name="Robertson E.K."/>
            <person name="Larsson T."/>
            <person name="Maumus F."/>
            <person name="Osuna-Cruz C.M."/>
            <person name="Vancaester E."/>
            <person name="Stenow R."/>
            <person name="Vandepoele K."/>
            <person name="Ploug H."/>
            <person name="Bruchert V."/>
            <person name="Godhe A."/>
            <person name="Topel M."/>
        </authorList>
    </citation>
    <scope>NUCLEOTIDE SEQUENCE</scope>
    <source>
        <strain evidence="4">R05AC</strain>
    </source>
</reference>
<protein>
    <submittedName>
        <fullName evidence="4">Leucine-rich repeat protein</fullName>
    </submittedName>
</protein>
<dbReference type="Gene3D" id="3.80.10.10">
    <property type="entry name" value="Ribonuclease Inhibitor"/>
    <property type="match status" value="2"/>
</dbReference>
<dbReference type="GO" id="GO:0005829">
    <property type="term" value="C:cytosol"/>
    <property type="evidence" value="ECO:0007669"/>
    <property type="project" value="TreeGrafter"/>
</dbReference>
<dbReference type="PANTHER" id="PTHR24113">
    <property type="entry name" value="RAN GTPASE-ACTIVATING PROTEIN 1"/>
    <property type="match status" value="1"/>
</dbReference>
<evidence type="ECO:0000256" key="2">
    <source>
        <dbReference type="ARBA" id="ARBA00022614"/>
    </source>
</evidence>
<dbReference type="GO" id="GO:0006913">
    <property type="term" value="P:nucleocytoplasmic transport"/>
    <property type="evidence" value="ECO:0007669"/>
    <property type="project" value="TreeGrafter"/>
</dbReference>
<dbReference type="Pfam" id="PF13516">
    <property type="entry name" value="LRR_6"/>
    <property type="match status" value="4"/>
</dbReference>
<proteinExistence type="predicted"/>
<dbReference type="PANTHER" id="PTHR24113:SF12">
    <property type="entry name" value="RAN GTPASE-ACTIVATING PROTEIN 1"/>
    <property type="match status" value="1"/>
</dbReference>
<dbReference type="SUPFAM" id="SSF52047">
    <property type="entry name" value="RNI-like"/>
    <property type="match status" value="1"/>
</dbReference>
<accession>A0AAD9DHC4</accession>
<dbReference type="InterPro" id="IPR001611">
    <property type="entry name" value="Leu-rich_rpt"/>
</dbReference>
<organism evidence="4 5">
    <name type="scientific">Skeletonema marinoi</name>
    <dbReference type="NCBI Taxonomy" id="267567"/>
    <lineage>
        <taxon>Eukaryota</taxon>
        <taxon>Sar</taxon>
        <taxon>Stramenopiles</taxon>
        <taxon>Ochrophyta</taxon>
        <taxon>Bacillariophyta</taxon>
        <taxon>Coscinodiscophyceae</taxon>
        <taxon>Thalassiosirophycidae</taxon>
        <taxon>Thalassiosirales</taxon>
        <taxon>Skeletonemataceae</taxon>
        <taxon>Skeletonema</taxon>
        <taxon>Skeletonema marinoi-dohrnii complex</taxon>
    </lineage>
</organism>
<keyword evidence="2" id="KW-0433">Leucine-rich repeat</keyword>
<evidence type="ECO:0000256" key="1">
    <source>
        <dbReference type="ARBA" id="ARBA00022468"/>
    </source>
</evidence>
<dbReference type="SMART" id="SM00368">
    <property type="entry name" value="LRR_RI"/>
    <property type="match status" value="5"/>
</dbReference>
<gene>
    <name evidence="4" type="ORF">QTG54_002721</name>
</gene>
<dbReference type="InterPro" id="IPR027038">
    <property type="entry name" value="RanGap"/>
</dbReference>
<evidence type="ECO:0000256" key="3">
    <source>
        <dbReference type="ARBA" id="ARBA00022737"/>
    </source>
</evidence>
<dbReference type="GO" id="GO:0031267">
    <property type="term" value="F:small GTPase binding"/>
    <property type="evidence" value="ECO:0007669"/>
    <property type="project" value="TreeGrafter"/>
</dbReference>
<keyword evidence="5" id="KW-1185">Reference proteome</keyword>
<dbReference type="AlphaFoldDB" id="A0AAD9DHC4"/>
<evidence type="ECO:0000313" key="5">
    <source>
        <dbReference type="Proteomes" id="UP001224775"/>
    </source>
</evidence>
<name>A0AAD9DHC4_9STRA</name>
<dbReference type="InterPro" id="IPR032675">
    <property type="entry name" value="LRR_dom_sf"/>
</dbReference>
<keyword evidence="3" id="KW-0677">Repeat</keyword>
<dbReference type="GO" id="GO:0005096">
    <property type="term" value="F:GTPase activator activity"/>
    <property type="evidence" value="ECO:0007669"/>
    <property type="project" value="UniProtKB-KW"/>
</dbReference>
<sequence>MEHFHGVYNYYGDDSDYSASSDEGESWLTILQRIKENDRYAQELDTDSYDYNSIDNMTDEGWEELGRDISNNTHLETVSLHEGALDNHKMRCFFRGLMKSSSINEFHLHDNELSISVVRSMVPFLQNADNLTYLDLDGNGIQTKGFNMLFRALRNRPIEKLHCDGCGIESIDIDSEHMPHNFEFLHLSGNGISTDGCRGLAKLLQGDNSTLRELWLSENEIDDEGVEILVDALQNNTSLETLNLRDNEISVEGMKACLRLVNDISSINATLQTNHTLTSLHVKEIPYVSLGINDEIQNHIDIHSEFLAGL</sequence>
<dbReference type="Proteomes" id="UP001224775">
    <property type="component" value="Unassembled WGS sequence"/>
</dbReference>
<dbReference type="GO" id="GO:0048471">
    <property type="term" value="C:perinuclear region of cytoplasm"/>
    <property type="evidence" value="ECO:0007669"/>
    <property type="project" value="TreeGrafter"/>
</dbReference>
<comment type="caution">
    <text evidence="4">The sequence shown here is derived from an EMBL/GenBank/DDBJ whole genome shotgun (WGS) entry which is preliminary data.</text>
</comment>